<evidence type="ECO:0000313" key="1">
    <source>
        <dbReference type="EMBL" id="ELY62240.1"/>
    </source>
</evidence>
<gene>
    <name evidence="1" type="ORF">C493_00400</name>
</gene>
<comment type="caution">
    <text evidence="1">The sequence shown here is derived from an EMBL/GenBank/DDBJ whole genome shotgun (WGS) entry which is preliminary data.</text>
</comment>
<protein>
    <submittedName>
        <fullName evidence="1">Uncharacterized protein</fullName>
    </submittedName>
</protein>
<dbReference type="STRING" id="1227499.C493_00400"/>
<sequence length="64" mass="7219">MTALATTDVYTARCLDDGAVTAVDASHKRRYRGLKRSVRARRLLESSRSFALVVPDRTSFDSDW</sequence>
<dbReference type="Proteomes" id="UP000011602">
    <property type="component" value="Unassembled WGS sequence"/>
</dbReference>
<keyword evidence="2" id="KW-1185">Reference proteome</keyword>
<dbReference type="AlphaFoldDB" id="L9XKH6"/>
<name>L9XKH6_9EURY</name>
<evidence type="ECO:0000313" key="2">
    <source>
        <dbReference type="Proteomes" id="UP000011602"/>
    </source>
</evidence>
<reference evidence="1 2" key="1">
    <citation type="journal article" date="2014" name="PLoS Genet.">
        <title>Phylogenetically driven sequencing of extremely halophilic archaea reveals strategies for static and dynamic osmo-response.</title>
        <authorList>
            <person name="Becker E.A."/>
            <person name="Seitzer P.M."/>
            <person name="Tritt A."/>
            <person name="Larsen D."/>
            <person name="Krusor M."/>
            <person name="Yao A.I."/>
            <person name="Wu D."/>
            <person name="Madern D."/>
            <person name="Eisen J.A."/>
            <person name="Darling A.E."/>
            <person name="Facciotti M.T."/>
        </authorList>
    </citation>
    <scope>NUCLEOTIDE SEQUENCE [LARGE SCALE GENOMIC DNA]</scope>
    <source>
        <strain evidence="1 2">JCM 12255</strain>
    </source>
</reference>
<dbReference type="EMBL" id="AOHZ01000002">
    <property type="protein sequence ID" value="ELY62240.1"/>
    <property type="molecule type" value="Genomic_DNA"/>
</dbReference>
<proteinExistence type="predicted"/>
<accession>L9XKH6</accession>
<organism evidence="1 2">
    <name type="scientific">Natronolimnohabitans innermongolicus JCM 12255</name>
    <dbReference type="NCBI Taxonomy" id="1227499"/>
    <lineage>
        <taxon>Archaea</taxon>
        <taxon>Methanobacteriati</taxon>
        <taxon>Methanobacteriota</taxon>
        <taxon>Stenosarchaea group</taxon>
        <taxon>Halobacteria</taxon>
        <taxon>Halobacteriales</taxon>
        <taxon>Natrialbaceae</taxon>
        <taxon>Natronolimnohabitans</taxon>
    </lineage>
</organism>